<dbReference type="PANTHER" id="PTHR22911:SF137">
    <property type="entry name" value="SOLUTE CARRIER FAMILY 35 MEMBER G2-RELATED"/>
    <property type="match status" value="1"/>
</dbReference>
<feature type="transmembrane region" description="Helical" evidence="1">
    <location>
        <begin position="37"/>
        <end position="57"/>
    </location>
</feature>
<feature type="transmembrane region" description="Helical" evidence="1">
    <location>
        <begin position="251"/>
        <end position="271"/>
    </location>
</feature>
<keyword evidence="1" id="KW-0812">Transmembrane</keyword>
<dbReference type="GO" id="GO:0016020">
    <property type="term" value="C:membrane"/>
    <property type="evidence" value="ECO:0007669"/>
    <property type="project" value="InterPro"/>
</dbReference>
<dbReference type="InterPro" id="IPR037185">
    <property type="entry name" value="EmrE-like"/>
</dbReference>
<keyword evidence="4" id="KW-1185">Reference proteome</keyword>
<dbReference type="PANTHER" id="PTHR22911">
    <property type="entry name" value="ACYL-MALONYL CONDENSING ENZYME-RELATED"/>
    <property type="match status" value="1"/>
</dbReference>
<feature type="transmembrane region" description="Helical" evidence="1">
    <location>
        <begin position="219"/>
        <end position="245"/>
    </location>
</feature>
<sequence length="298" mass="30980">MFIHEIAALAAAAVWALTGLVSVAPARHLGAIAFNRLRMAMVFAMLAVWVTAAGTWSTLSGEVLWPLVWSGLIGIFLGDTALFLTMNRLGPRRTGILFSMNAPMSVVLGWIVLGEALSVVTLAGIAIAMTGVVLAIVFGKRKDQLHQWESVTGPLWVGVALGLAAALCQSVGALIARPVMETGMVDPAAASAVRIGVAALCLTVLMQAPARMVGQAKPLTWSIAGYTALSGFLAMALGMTFLLFALSGGEVGIVTTLSATTPAIMLPLLWWRTREMPAAGAWIGAALVLVGSALIFSG</sequence>
<gene>
    <name evidence="3" type="ORF">DEM25_005965</name>
</gene>
<name>A0A3A8AI52_9HYPH</name>
<accession>A0A3A8AI52</accession>
<feature type="transmembrane region" description="Helical" evidence="1">
    <location>
        <begin position="119"/>
        <end position="139"/>
    </location>
</feature>
<proteinExistence type="predicted"/>
<feature type="transmembrane region" description="Helical" evidence="1">
    <location>
        <begin position="278"/>
        <end position="296"/>
    </location>
</feature>
<feature type="domain" description="EamA" evidence="2">
    <location>
        <begin position="6"/>
        <end position="136"/>
    </location>
</feature>
<dbReference type="EMBL" id="QFWV02000004">
    <property type="protein sequence ID" value="RKF07360.1"/>
    <property type="molecule type" value="Genomic_DNA"/>
</dbReference>
<protein>
    <submittedName>
        <fullName evidence="3">DMT family transporter</fullName>
    </submittedName>
</protein>
<dbReference type="AlphaFoldDB" id="A0A3A8AI52"/>
<feature type="transmembrane region" description="Helical" evidence="1">
    <location>
        <begin position="63"/>
        <end position="84"/>
    </location>
</feature>
<feature type="domain" description="EamA" evidence="2">
    <location>
        <begin position="157"/>
        <end position="296"/>
    </location>
</feature>
<keyword evidence="1" id="KW-1133">Transmembrane helix</keyword>
<reference evidence="3 4" key="1">
    <citation type="journal article" date="2018" name="Int. J. Syst. Bacteriol.">
        <title>Oceaniradius stylonemae gen. nov., sp. nov., isolated from a red alga, Stylonema cornu-cervi.</title>
        <authorList>
            <person name="Jeong S."/>
        </authorList>
    </citation>
    <scope>NUCLEOTIDE SEQUENCE [LARGE SCALE GENOMIC DNA]</scope>
    <source>
        <strain evidence="3 4">StC1</strain>
    </source>
</reference>
<dbReference type="Pfam" id="PF00892">
    <property type="entry name" value="EamA"/>
    <property type="match status" value="2"/>
</dbReference>
<dbReference type="OrthoDB" id="7841315at2"/>
<evidence type="ECO:0000259" key="2">
    <source>
        <dbReference type="Pfam" id="PF00892"/>
    </source>
</evidence>
<organism evidence="3 4">
    <name type="scientific">Oceaniradius stylonematis</name>
    <dbReference type="NCBI Taxonomy" id="2184161"/>
    <lineage>
        <taxon>Bacteria</taxon>
        <taxon>Pseudomonadati</taxon>
        <taxon>Pseudomonadota</taxon>
        <taxon>Alphaproteobacteria</taxon>
        <taxon>Hyphomicrobiales</taxon>
        <taxon>Ahrensiaceae</taxon>
        <taxon>Oceaniradius</taxon>
    </lineage>
</organism>
<dbReference type="InterPro" id="IPR000620">
    <property type="entry name" value="EamA_dom"/>
</dbReference>
<feature type="transmembrane region" description="Helical" evidence="1">
    <location>
        <begin position="151"/>
        <end position="176"/>
    </location>
</feature>
<dbReference type="RefSeq" id="WP_109768946.1">
    <property type="nucleotide sequence ID" value="NZ_QFWV02000004.1"/>
</dbReference>
<feature type="transmembrane region" description="Helical" evidence="1">
    <location>
        <begin position="188"/>
        <end position="207"/>
    </location>
</feature>
<evidence type="ECO:0000313" key="4">
    <source>
        <dbReference type="Proteomes" id="UP000246132"/>
    </source>
</evidence>
<evidence type="ECO:0000256" key="1">
    <source>
        <dbReference type="SAM" id="Phobius"/>
    </source>
</evidence>
<dbReference type="SUPFAM" id="SSF103481">
    <property type="entry name" value="Multidrug resistance efflux transporter EmrE"/>
    <property type="match status" value="2"/>
</dbReference>
<evidence type="ECO:0000313" key="3">
    <source>
        <dbReference type="EMBL" id="RKF07360.1"/>
    </source>
</evidence>
<keyword evidence="1" id="KW-0472">Membrane</keyword>
<feature type="transmembrane region" description="Helical" evidence="1">
    <location>
        <begin position="6"/>
        <end position="25"/>
    </location>
</feature>
<feature type="transmembrane region" description="Helical" evidence="1">
    <location>
        <begin position="96"/>
        <end position="113"/>
    </location>
</feature>
<comment type="caution">
    <text evidence="3">The sequence shown here is derived from an EMBL/GenBank/DDBJ whole genome shotgun (WGS) entry which is preliminary data.</text>
</comment>
<dbReference type="Proteomes" id="UP000246132">
    <property type="component" value="Unassembled WGS sequence"/>
</dbReference>